<dbReference type="AlphaFoldDB" id="A0A101RKQ9"/>
<dbReference type="PROSITE" id="PS01162">
    <property type="entry name" value="QOR_ZETA_CRYSTAL"/>
    <property type="match status" value="1"/>
</dbReference>
<accession>A0A101RKQ9</accession>
<dbReference type="PANTHER" id="PTHR43677">
    <property type="entry name" value="SHORT-CHAIN DEHYDROGENASE/REDUCTASE"/>
    <property type="match status" value="1"/>
</dbReference>
<proteinExistence type="predicted"/>
<evidence type="ECO:0000259" key="1">
    <source>
        <dbReference type="SMART" id="SM00829"/>
    </source>
</evidence>
<dbReference type="InterPro" id="IPR051397">
    <property type="entry name" value="Zn-ADH-like_protein"/>
</dbReference>
<dbReference type="CDD" id="cd08241">
    <property type="entry name" value="QOR1"/>
    <property type="match status" value="1"/>
</dbReference>
<dbReference type="InterPro" id="IPR013149">
    <property type="entry name" value="ADH-like_C"/>
</dbReference>
<dbReference type="Pfam" id="PF08240">
    <property type="entry name" value="ADH_N"/>
    <property type="match status" value="1"/>
</dbReference>
<comment type="caution">
    <text evidence="2">The sequence shown here is derived from an EMBL/GenBank/DDBJ whole genome shotgun (WGS) entry which is preliminary data.</text>
</comment>
<dbReference type="SMART" id="SM00829">
    <property type="entry name" value="PKS_ER"/>
    <property type="match status" value="1"/>
</dbReference>
<gene>
    <name evidence="2" type="ORF">AQJ46_47600</name>
</gene>
<organism evidence="2 3">
    <name type="scientific">Streptomyces canus</name>
    <dbReference type="NCBI Taxonomy" id="58343"/>
    <lineage>
        <taxon>Bacteria</taxon>
        <taxon>Bacillati</taxon>
        <taxon>Actinomycetota</taxon>
        <taxon>Actinomycetes</taxon>
        <taxon>Kitasatosporales</taxon>
        <taxon>Streptomycetaceae</taxon>
        <taxon>Streptomyces</taxon>
        <taxon>Streptomyces aurantiacus group</taxon>
    </lineage>
</organism>
<dbReference type="SUPFAM" id="SSF51735">
    <property type="entry name" value="NAD(P)-binding Rossmann-fold domains"/>
    <property type="match status" value="1"/>
</dbReference>
<dbReference type="Gene3D" id="3.90.180.10">
    <property type="entry name" value="Medium-chain alcohol dehydrogenases, catalytic domain"/>
    <property type="match status" value="1"/>
</dbReference>
<dbReference type="Proteomes" id="UP000053669">
    <property type="component" value="Unassembled WGS sequence"/>
</dbReference>
<dbReference type="STRING" id="58343.AQJ46_47600"/>
<dbReference type="SUPFAM" id="SSF50129">
    <property type="entry name" value="GroES-like"/>
    <property type="match status" value="1"/>
</dbReference>
<dbReference type="GO" id="GO:0008270">
    <property type="term" value="F:zinc ion binding"/>
    <property type="evidence" value="ECO:0007669"/>
    <property type="project" value="InterPro"/>
</dbReference>
<dbReference type="InterPro" id="IPR013154">
    <property type="entry name" value="ADH-like_N"/>
</dbReference>
<dbReference type="Pfam" id="PF00107">
    <property type="entry name" value="ADH_zinc_N"/>
    <property type="match status" value="1"/>
</dbReference>
<name>A0A101RKQ9_9ACTN</name>
<sequence>MRAVRVTELARPSGIVVADVPEPEPGDGVLIEVAAAGICFPDLLMSQGKYQVQPDPPFTLGLEAAGRVLRAPAGSTLQPGDRVAAFTFGAFGERLLVPEESTFLLPDELSDGQGAGLVLNYQTAYFGLRLRGGVEAGETVLVHGAAGGVGTAAVQVARGLGAHVIGVVSTAEKAEIAQRAGAHDVVLTENWSAEVRRSTGGRGVDVVYDPVGGERTSESLRVLAQQGRLIVIGFADGTIPSLALNRVLLRNVSVIGAAWGHYVNTRPEVFRSIGTALAHMAREGVVAPLIGQTYPMENVAEGLAALDDRRALGKLILQIGSG</sequence>
<dbReference type="EMBL" id="LMWU01000073">
    <property type="protein sequence ID" value="KUN57410.1"/>
    <property type="molecule type" value="Genomic_DNA"/>
</dbReference>
<dbReference type="PANTHER" id="PTHR43677:SF4">
    <property type="entry name" value="QUINONE OXIDOREDUCTASE-LIKE PROTEIN 2"/>
    <property type="match status" value="1"/>
</dbReference>
<dbReference type="InterPro" id="IPR020843">
    <property type="entry name" value="ER"/>
</dbReference>
<evidence type="ECO:0000313" key="2">
    <source>
        <dbReference type="EMBL" id="KUN57410.1"/>
    </source>
</evidence>
<dbReference type="InterPro" id="IPR002364">
    <property type="entry name" value="Quin_OxRdtase/zeta-crystal_CS"/>
</dbReference>
<evidence type="ECO:0000313" key="3">
    <source>
        <dbReference type="Proteomes" id="UP000053669"/>
    </source>
</evidence>
<protein>
    <recommendedName>
        <fullName evidence="1">Enoyl reductase (ER) domain-containing protein</fullName>
    </recommendedName>
</protein>
<reference evidence="2 3" key="1">
    <citation type="submission" date="2015-10" db="EMBL/GenBank/DDBJ databases">
        <title>Draft genome sequence of Streptomyces canus DSM 40017, type strain for the species Streptomyces canus.</title>
        <authorList>
            <person name="Ruckert C."/>
            <person name="Winkler A."/>
            <person name="Kalinowski J."/>
            <person name="Kampfer P."/>
            <person name="Glaeser S."/>
        </authorList>
    </citation>
    <scope>NUCLEOTIDE SEQUENCE [LARGE SCALE GENOMIC DNA]</scope>
    <source>
        <strain evidence="2 3">DSM 40017</strain>
    </source>
</reference>
<dbReference type="InterPro" id="IPR011032">
    <property type="entry name" value="GroES-like_sf"/>
</dbReference>
<dbReference type="InterPro" id="IPR036291">
    <property type="entry name" value="NAD(P)-bd_dom_sf"/>
</dbReference>
<dbReference type="GO" id="GO:0016491">
    <property type="term" value="F:oxidoreductase activity"/>
    <property type="evidence" value="ECO:0007669"/>
    <property type="project" value="InterPro"/>
</dbReference>
<dbReference type="Gene3D" id="3.40.50.720">
    <property type="entry name" value="NAD(P)-binding Rossmann-like Domain"/>
    <property type="match status" value="1"/>
</dbReference>
<feature type="domain" description="Enoyl reductase (ER)" evidence="1">
    <location>
        <begin position="10"/>
        <end position="317"/>
    </location>
</feature>